<proteinExistence type="predicted"/>
<reference evidence="3 4" key="1">
    <citation type="submission" date="2018-10" db="EMBL/GenBank/DDBJ databases">
        <title>Marmoricola sp. 4Q3S-7 whole genome shotgun sequence.</title>
        <authorList>
            <person name="Li F."/>
        </authorList>
    </citation>
    <scope>NUCLEOTIDE SEQUENCE [LARGE SCALE GENOMIC DNA]</scope>
    <source>
        <strain evidence="3 4">4Q3S-7</strain>
    </source>
</reference>
<dbReference type="Proteomes" id="UP000281708">
    <property type="component" value="Unassembled WGS sequence"/>
</dbReference>
<dbReference type="SUPFAM" id="SSF52266">
    <property type="entry name" value="SGNH hydrolase"/>
    <property type="match status" value="1"/>
</dbReference>
<keyword evidence="3" id="KW-0378">Hydrolase</keyword>
<accession>A0A3L8P6Q6</accession>
<feature type="chain" id="PRO_5038667186" evidence="1">
    <location>
        <begin position="24"/>
        <end position="272"/>
    </location>
</feature>
<dbReference type="OrthoDB" id="8215557at2"/>
<feature type="signal peptide" evidence="1">
    <location>
        <begin position="1"/>
        <end position="23"/>
    </location>
</feature>
<dbReference type="RefSeq" id="WP_121805058.1">
    <property type="nucleotide sequence ID" value="NZ_RDBE01000002.1"/>
</dbReference>
<sequence length="272" mass="28294">MLRRLRPVAVVLVTALAAVLLSAATGDGHARTAAAAGGARLHVVALGDSVPAGSHCGCTPFPTLYGRALASRLHRGVHVADDAKGGWTSADVLAALRDTGSTRARDVAAADVVVVEIGANDTSDQHDAVTSGQCDAHPGAGDCVADELAALKRHLAAIDRQIAVLRAGQPTVVAYVGYWNVFEDGDVAYQAYSAQGLAASRRLTRRVNGVIWTQAHASAAAYVDLVAPFRHHGHVYLTSLLAADGNHPSAKGHRLIARVLLGDTLHRVRALS</sequence>
<dbReference type="AlphaFoldDB" id="A0A3L8P6Q6"/>
<evidence type="ECO:0000313" key="3">
    <source>
        <dbReference type="EMBL" id="RLV50403.1"/>
    </source>
</evidence>
<name>A0A3L8P6Q6_9ACTN</name>
<dbReference type="EMBL" id="RDBE01000002">
    <property type="protein sequence ID" value="RLV50403.1"/>
    <property type="molecule type" value="Genomic_DNA"/>
</dbReference>
<evidence type="ECO:0000256" key="1">
    <source>
        <dbReference type="SAM" id="SignalP"/>
    </source>
</evidence>
<dbReference type="Pfam" id="PF13472">
    <property type="entry name" value="Lipase_GDSL_2"/>
    <property type="match status" value="1"/>
</dbReference>
<feature type="domain" description="SGNH hydrolase-type esterase" evidence="2">
    <location>
        <begin position="45"/>
        <end position="255"/>
    </location>
</feature>
<organism evidence="3 4">
    <name type="scientific">Nocardioides mangrovicus</name>
    <dbReference type="NCBI Taxonomy" id="2478913"/>
    <lineage>
        <taxon>Bacteria</taxon>
        <taxon>Bacillati</taxon>
        <taxon>Actinomycetota</taxon>
        <taxon>Actinomycetes</taxon>
        <taxon>Propionibacteriales</taxon>
        <taxon>Nocardioidaceae</taxon>
        <taxon>Nocardioides</taxon>
    </lineage>
</organism>
<dbReference type="GO" id="GO:0016787">
    <property type="term" value="F:hydrolase activity"/>
    <property type="evidence" value="ECO:0007669"/>
    <property type="project" value="UniProtKB-KW"/>
</dbReference>
<dbReference type="InterPro" id="IPR036514">
    <property type="entry name" value="SGNH_hydro_sf"/>
</dbReference>
<comment type="caution">
    <text evidence="3">The sequence shown here is derived from an EMBL/GenBank/DDBJ whole genome shotgun (WGS) entry which is preliminary data.</text>
</comment>
<dbReference type="CDD" id="cd00229">
    <property type="entry name" value="SGNH_hydrolase"/>
    <property type="match status" value="1"/>
</dbReference>
<gene>
    <name evidence="3" type="ORF">D9V37_04975</name>
</gene>
<keyword evidence="4" id="KW-1185">Reference proteome</keyword>
<protein>
    <submittedName>
        <fullName evidence="3">SGNH/GDSL hydrolase family protein</fullName>
    </submittedName>
</protein>
<evidence type="ECO:0000313" key="4">
    <source>
        <dbReference type="Proteomes" id="UP000281708"/>
    </source>
</evidence>
<dbReference type="Gene3D" id="3.40.50.1110">
    <property type="entry name" value="SGNH hydrolase"/>
    <property type="match status" value="1"/>
</dbReference>
<keyword evidence="1" id="KW-0732">Signal</keyword>
<evidence type="ECO:0000259" key="2">
    <source>
        <dbReference type="Pfam" id="PF13472"/>
    </source>
</evidence>
<dbReference type="InterPro" id="IPR013830">
    <property type="entry name" value="SGNH_hydro"/>
</dbReference>